<evidence type="ECO:0000313" key="3">
    <source>
        <dbReference type="EMBL" id="MDQ0317314.1"/>
    </source>
</evidence>
<sequence length="264" mass="27738">MAKLWFAALAVVLMAVPAAAQEVVDVELVLAADGSGSIDDDELRLQRQGYAEAVMSAEVQNAIASGIHGRVAIAYVEWGGPASQHTIVDWTIVEDAASAERFGSALVAAPRAAYGYNSISAAIDYSVHKIETNDIQSLRRVIDVSGDGPNIGGRPVTAARDEAVARGIVINALLIDRPGGMSLAMDGPSLKRHYERDVTGGPGAFVVVADGTTTFADAVRRKMILEIASDEAGPPTRHSATEARNAKSLTLLRSPANSGRRGDH</sequence>
<keyword evidence="4" id="KW-1185">Reference proteome</keyword>
<proteinExistence type="predicted"/>
<dbReference type="InterPro" id="IPR036465">
    <property type="entry name" value="vWFA_dom_sf"/>
</dbReference>
<evidence type="ECO:0000256" key="2">
    <source>
        <dbReference type="SAM" id="SignalP"/>
    </source>
</evidence>
<protein>
    <recommendedName>
        <fullName evidence="5">VWFA domain-containing protein</fullName>
    </recommendedName>
</protein>
<dbReference type="AlphaFoldDB" id="A0AAE3VS09"/>
<feature type="signal peptide" evidence="2">
    <location>
        <begin position="1"/>
        <end position="20"/>
    </location>
</feature>
<dbReference type="InterPro" id="IPR010607">
    <property type="entry name" value="DUF1194"/>
</dbReference>
<accession>A0AAE3VS09</accession>
<keyword evidence="2" id="KW-0732">Signal</keyword>
<evidence type="ECO:0000256" key="1">
    <source>
        <dbReference type="SAM" id="MobiDB-lite"/>
    </source>
</evidence>
<dbReference type="RefSeq" id="WP_306887231.1">
    <property type="nucleotide sequence ID" value="NZ_JAUSUL010000005.1"/>
</dbReference>
<evidence type="ECO:0000313" key="4">
    <source>
        <dbReference type="Proteomes" id="UP001229244"/>
    </source>
</evidence>
<evidence type="ECO:0008006" key="5">
    <source>
        <dbReference type="Google" id="ProtNLM"/>
    </source>
</evidence>
<gene>
    <name evidence="3" type="ORF">J2S73_003798</name>
</gene>
<dbReference type="Gene3D" id="3.40.50.410">
    <property type="entry name" value="von Willebrand factor, type A domain"/>
    <property type="match status" value="1"/>
</dbReference>
<reference evidence="3" key="1">
    <citation type="submission" date="2023-07" db="EMBL/GenBank/DDBJ databases">
        <title>Genomic Encyclopedia of Type Strains, Phase IV (KMG-IV): sequencing the most valuable type-strain genomes for metagenomic binning, comparative biology and taxonomic classification.</title>
        <authorList>
            <person name="Goeker M."/>
        </authorList>
    </citation>
    <scope>NUCLEOTIDE SEQUENCE</scope>
    <source>
        <strain evidence="3">DSM 21202</strain>
    </source>
</reference>
<dbReference type="Pfam" id="PF06707">
    <property type="entry name" value="DUF1194"/>
    <property type="match status" value="1"/>
</dbReference>
<organism evidence="3 4">
    <name type="scientific">Amorphus orientalis</name>
    <dbReference type="NCBI Taxonomy" id="649198"/>
    <lineage>
        <taxon>Bacteria</taxon>
        <taxon>Pseudomonadati</taxon>
        <taxon>Pseudomonadota</taxon>
        <taxon>Alphaproteobacteria</taxon>
        <taxon>Hyphomicrobiales</taxon>
        <taxon>Amorphaceae</taxon>
        <taxon>Amorphus</taxon>
    </lineage>
</organism>
<feature type="region of interest" description="Disordered" evidence="1">
    <location>
        <begin position="230"/>
        <end position="264"/>
    </location>
</feature>
<dbReference type="SUPFAM" id="SSF53300">
    <property type="entry name" value="vWA-like"/>
    <property type="match status" value="1"/>
</dbReference>
<dbReference type="EMBL" id="JAUSUL010000005">
    <property type="protein sequence ID" value="MDQ0317314.1"/>
    <property type="molecule type" value="Genomic_DNA"/>
</dbReference>
<name>A0AAE3VS09_9HYPH</name>
<feature type="chain" id="PRO_5041985239" description="VWFA domain-containing protein" evidence="2">
    <location>
        <begin position="21"/>
        <end position="264"/>
    </location>
</feature>
<dbReference type="Proteomes" id="UP001229244">
    <property type="component" value="Unassembled WGS sequence"/>
</dbReference>
<comment type="caution">
    <text evidence="3">The sequence shown here is derived from an EMBL/GenBank/DDBJ whole genome shotgun (WGS) entry which is preliminary data.</text>
</comment>